<dbReference type="Gene3D" id="1.10.600.10">
    <property type="entry name" value="Farnesyl Diphosphate Synthase"/>
    <property type="match status" value="1"/>
</dbReference>
<evidence type="ECO:0000313" key="3">
    <source>
        <dbReference type="EMBL" id="PZD72416.1"/>
    </source>
</evidence>
<dbReference type="InterPro" id="IPR008949">
    <property type="entry name" value="Isoprenoid_synthase_dom_sf"/>
</dbReference>
<dbReference type="SFLD" id="SFLDG01018">
    <property type="entry name" value="Squalene/Phytoene_Synthase_Lik"/>
    <property type="match status" value="1"/>
</dbReference>
<name>A0A2W1JG73_9CYAN</name>
<dbReference type="AlphaFoldDB" id="A0A2W1JG73"/>
<reference evidence="3 4" key="1">
    <citation type="journal article" date="2018" name="Sci. Rep.">
        <title>A novel species of the marine cyanobacterium Acaryochloris with a unique pigment content and lifestyle.</title>
        <authorList>
            <person name="Partensky F."/>
            <person name="Six C."/>
            <person name="Ratin M."/>
            <person name="Garczarek L."/>
            <person name="Vaulot D."/>
            <person name="Probert I."/>
            <person name="Calteau A."/>
            <person name="Gourvil P."/>
            <person name="Marie D."/>
            <person name="Grebert T."/>
            <person name="Bouchier C."/>
            <person name="Le Panse S."/>
            <person name="Gachenot M."/>
            <person name="Rodriguez F."/>
            <person name="Garrido J.L."/>
        </authorList>
    </citation>
    <scope>NUCLEOTIDE SEQUENCE [LARGE SCALE GENOMIC DNA]</scope>
    <source>
        <strain evidence="3 4">RCC1774</strain>
    </source>
</reference>
<evidence type="ECO:0000256" key="1">
    <source>
        <dbReference type="ARBA" id="ARBA00004829"/>
    </source>
</evidence>
<dbReference type="EMBL" id="PQWO01000010">
    <property type="protein sequence ID" value="PZD72416.1"/>
    <property type="molecule type" value="Genomic_DNA"/>
</dbReference>
<comment type="caution">
    <text evidence="3">The sequence shown here is derived from an EMBL/GenBank/DDBJ whole genome shotgun (WGS) entry which is preliminary data.</text>
</comment>
<dbReference type="GO" id="GO:0016117">
    <property type="term" value="P:carotenoid biosynthetic process"/>
    <property type="evidence" value="ECO:0007669"/>
    <property type="project" value="UniProtKB-ARBA"/>
</dbReference>
<dbReference type="InterPro" id="IPR002060">
    <property type="entry name" value="Squ/phyt_synthse"/>
</dbReference>
<dbReference type="PANTHER" id="PTHR11626:SF2">
    <property type="entry name" value="SQUALENE SYNTHASE"/>
    <property type="match status" value="1"/>
</dbReference>
<dbReference type="PANTHER" id="PTHR11626">
    <property type="entry name" value="FARNESYL-DIPHOSPHATE FARNESYLTRANSFERASE"/>
    <property type="match status" value="1"/>
</dbReference>
<dbReference type="CDD" id="cd00683">
    <property type="entry name" value="Trans_IPPS_HH"/>
    <property type="match status" value="1"/>
</dbReference>
<dbReference type="PROSITE" id="PS01044">
    <property type="entry name" value="SQUALEN_PHYTOEN_SYN_1"/>
    <property type="match status" value="1"/>
</dbReference>
<protein>
    <submittedName>
        <fullName evidence="3">Dehydrosqualene synthase</fullName>
        <ecNumber evidence="3">2.5.1.96</ecNumber>
    </submittedName>
</protein>
<gene>
    <name evidence="3" type="primary">crtM</name>
    <name evidence="3" type="ORF">C1752_03728</name>
</gene>
<accession>A0A2W1JG73</accession>
<dbReference type="GO" id="GO:0051996">
    <property type="term" value="F:squalene synthase [NAD(P)H] activity"/>
    <property type="evidence" value="ECO:0007669"/>
    <property type="project" value="InterPro"/>
</dbReference>
<dbReference type="RefSeq" id="WP_110987123.1">
    <property type="nucleotide sequence ID" value="NZ_CAWNWM010000010.1"/>
</dbReference>
<dbReference type="GO" id="GO:0045338">
    <property type="term" value="P:farnesyl diphosphate metabolic process"/>
    <property type="evidence" value="ECO:0007669"/>
    <property type="project" value="InterPro"/>
</dbReference>
<comment type="pathway">
    <text evidence="1">Carotenoid biosynthesis.</text>
</comment>
<keyword evidence="4" id="KW-1185">Reference proteome</keyword>
<dbReference type="SUPFAM" id="SSF48576">
    <property type="entry name" value="Terpenoid synthases"/>
    <property type="match status" value="1"/>
</dbReference>
<dbReference type="InterPro" id="IPR019845">
    <property type="entry name" value="Squalene/phytoene_synthase_CS"/>
</dbReference>
<dbReference type="OrthoDB" id="9787280at2"/>
<evidence type="ECO:0000256" key="2">
    <source>
        <dbReference type="ARBA" id="ARBA00022679"/>
    </source>
</evidence>
<dbReference type="Pfam" id="PF00494">
    <property type="entry name" value="SQS_PSY"/>
    <property type="match status" value="1"/>
</dbReference>
<dbReference type="SFLD" id="SFLDS00005">
    <property type="entry name" value="Isoprenoid_Synthase_Type_I"/>
    <property type="match status" value="1"/>
</dbReference>
<dbReference type="InterPro" id="IPR044844">
    <property type="entry name" value="Trans_IPPS_euk-type"/>
</dbReference>
<sequence length="356" mass="40257">MLQIAQELSIDQKQVEKFCQEILPQVSRTFAISIRFLPGNLGRSVLCGYLLCRIADTIEDDPVATVETKIRLLDCFLNCFEDPSVANAFPQSIEHLEGEAAHLLLVEHTDLVFALYRSLTEQSQQTLRHWVTEMVQGMQKFVHRYPQGIRIKTLEEYQEYCYYVAGVVGYLLTDLWYEHSPSVDFEIYHVLRQTCAAFGEGLQTVNILKDIAWDAEHENSIYVPQQSLEAHGSSQELLLSPDHLHQNHAAIKSLVELAWKDLDKAAEYLLSVPRSAIPIRLFCILPLVFAYGTLRDITKSTAMLVSGGNVKISRSEVKSLIMVGPIAAVSNGLIRWLIDQVKQQPFLWGSKPQDVG</sequence>
<dbReference type="InterPro" id="IPR033904">
    <property type="entry name" value="Trans_IPPS_HH"/>
</dbReference>
<organism evidence="3 4">
    <name type="scientific">Acaryochloris thomasi RCC1774</name>
    <dbReference type="NCBI Taxonomy" id="1764569"/>
    <lineage>
        <taxon>Bacteria</taxon>
        <taxon>Bacillati</taxon>
        <taxon>Cyanobacteriota</taxon>
        <taxon>Cyanophyceae</taxon>
        <taxon>Acaryochloridales</taxon>
        <taxon>Acaryochloridaceae</taxon>
        <taxon>Acaryochloris</taxon>
        <taxon>Acaryochloris thomasi</taxon>
    </lineage>
</organism>
<keyword evidence="2 3" id="KW-0808">Transferase</keyword>
<evidence type="ECO:0000313" key="4">
    <source>
        <dbReference type="Proteomes" id="UP000248857"/>
    </source>
</evidence>
<proteinExistence type="predicted"/>
<dbReference type="EC" id="2.5.1.96" evidence="3"/>
<dbReference type="Proteomes" id="UP000248857">
    <property type="component" value="Unassembled WGS sequence"/>
</dbReference>